<reference evidence="3 4" key="1">
    <citation type="submission" date="2018-01" db="EMBL/GenBank/DDBJ databases">
        <title>Superficieibacter electus gen. nov., sp. nov., an extended-spectrum beta-lactamase possessing member of the Enterobacteriaceae family, isolated from intensive care unit surfaces.</title>
        <authorList>
            <person name="Potter R.F."/>
            <person name="D'Souza A.W."/>
        </authorList>
    </citation>
    <scope>NUCLEOTIDE SEQUENCE [LARGE SCALE GENOMIC DNA]</scope>
    <source>
        <strain evidence="2 4">BP-1</strain>
        <strain evidence="1 3">BP-2</strain>
    </source>
</reference>
<sequence length="87" mass="10172">MVNEFTVPDDKTFVCTFIASTDDMKEAIESCRKYLNSEGETEFSNVFMFMLYGLLKYGDTEITINAELQESLESLVDEKKSRRRKRH</sequence>
<comment type="caution">
    <text evidence="2">The sequence shown here is derived from an EMBL/GenBank/DDBJ whole genome shotgun (WGS) entry which is preliminary data.</text>
</comment>
<dbReference type="AlphaFoldDB" id="A0A2P5GH47"/>
<gene>
    <name evidence="2" type="ORF">CHU32_26635</name>
    <name evidence="1" type="ORF">CHU33_26720</name>
</gene>
<evidence type="ECO:0000313" key="1">
    <source>
        <dbReference type="EMBL" id="POP40552.1"/>
    </source>
</evidence>
<proteinExistence type="predicted"/>
<dbReference type="Proteomes" id="UP000237073">
    <property type="component" value="Unassembled WGS sequence"/>
</dbReference>
<evidence type="ECO:0000313" key="4">
    <source>
        <dbReference type="Proteomes" id="UP000247005"/>
    </source>
</evidence>
<dbReference type="Proteomes" id="UP000247005">
    <property type="component" value="Unassembled WGS sequence"/>
</dbReference>
<keyword evidence="3" id="KW-1185">Reference proteome</keyword>
<dbReference type="EMBL" id="PQGD01000040">
    <property type="protein sequence ID" value="POP41546.1"/>
    <property type="molecule type" value="Genomic_DNA"/>
</dbReference>
<organism evidence="2 4">
    <name type="scientific">Superficieibacter electus</name>
    <dbReference type="NCBI Taxonomy" id="2022662"/>
    <lineage>
        <taxon>Bacteria</taxon>
        <taxon>Pseudomonadati</taxon>
        <taxon>Pseudomonadota</taxon>
        <taxon>Gammaproteobacteria</taxon>
        <taxon>Enterobacterales</taxon>
        <taxon>Enterobacteriaceae</taxon>
        <taxon>Superficieibacter</taxon>
    </lineage>
</organism>
<evidence type="ECO:0000313" key="3">
    <source>
        <dbReference type="Proteomes" id="UP000237073"/>
    </source>
</evidence>
<dbReference type="RefSeq" id="WP_103678779.1">
    <property type="nucleotide sequence ID" value="NZ_PQGD01000040.1"/>
</dbReference>
<accession>A0A2P5GH47</accession>
<name>A0A2P5GH47_9ENTR</name>
<dbReference type="EMBL" id="PQGE01000043">
    <property type="protein sequence ID" value="POP40552.1"/>
    <property type="molecule type" value="Genomic_DNA"/>
</dbReference>
<evidence type="ECO:0000313" key="2">
    <source>
        <dbReference type="EMBL" id="POP41546.1"/>
    </source>
</evidence>
<protein>
    <submittedName>
        <fullName evidence="2">Uncharacterized protein</fullName>
    </submittedName>
</protein>